<organism evidence="3 4">
    <name type="scientific">Thalassiosira pseudonana</name>
    <name type="common">Marine diatom</name>
    <name type="synonym">Cyclotella nana</name>
    <dbReference type="NCBI Taxonomy" id="35128"/>
    <lineage>
        <taxon>Eukaryota</taxon>
        <taxon>Sar</taxon>
        <taxon>Stramenopiles</taxon>
        <taxon>Ochrophyta</taxon>
        <taxon>Bacillariophyta</taxon>
        <taxon>Coscinodiscophyceae</taxon>
        <taxon>Thalassiosirophycidae</taxon>
        <taxon>Thalassiosirales</taxon>
        <taxon>Thalassiosiraceae</taxon>
        <taxon>Thalassiosira</taxon>
    </lineage>
</organism>
<protein>
    <submittedName>
        <fullName evidence="3">Uncharacterized protein</fullName>
    </submittedName>
</protein>
<gene>
    <name evidence="3" type="ORF">THAPSDRAFT_25095</name>
</gene>
<evidence type="ECO:0000313" key="4">
    <source>
        <dbReference type="Proteomes" id="UP000001449"/>
    </source>
</evidence>
<dbReference type="AlphaFoldDB" id="B8LCC2"/>
<feature type="compositionally biased region" description="Polar residues" evidence="1">
    <location>
        <begin position="924"/>
        <end position="934"/>
    </location>
</feature>
<evidence type="ECO:0000313" key="3">
    <source>
        <dbReference type="EMBL" id="EED86959.1"/>
    </source>
</evidence>
<keyword evidence="4" id="KW-1185">Reference proteome</keyword>
<feature type="chain" id="PRO_5002873979" evidence="2">
    <location>
        <begin position="31"/>
        <end position="964"/>
    </location>
</feature>
<feature type="region of interest" description="Disordered" evidence="1">
    <location>
        <begin position="911"/>
        <end position="934"/>
    </location>
</feature>
<feature type="region of interest" description="Disordered" evidence="1">
    <location>
        <begin position="525"/>
        <end position="601"/>
    </location>
</feature>
<feature type="signal peptide" evidence="2">
    <location>
        <begin position="1"/>
        <end position="30"/>
    </location>
</feature>
<dbReference type="HOGENOM" id="CLU_307079_0_0_1"/>
<feature type="compositionally biased region" description="Basic and acidic residues" evidence="1">
    <location>
        <begin position="531"/>
        <end position="548"/>
    </location>
</feature>
<feature type="region of interest" description="Disordered" evidence="1">
    <location>
        <begin position="33"/>
        <end position="62"/>
    </location>
</feature>
<dbReference type="InParanoid" id="B8LCC2"/>
<feature type="region of interest" description="Disordered" evidence="1">
    <location>
        <begin position="776"/>
        <end position="805"/>
    </location>
</feature>
<dbReference type="EMBL" id="DS999417">
    <property type="protein sequence ID" value="EED86959.1"/>
    <property type="molecule type" value="Genomic_DNA"/>
</dbReference>
<feature type="compositionally biased region" description="Polar residues" evidence="1">
    <location>
        <begin position="776"/>
        <end position="793"/>
    </location>
</feature>
<evidence type="ECO:0000256" key="2">
    <source>
        <dbReference type="SAM" id="SignalP"/>
    </source>
</evidence>
<feature type="region of interest" description="Disordered" evidence="1">
    <location>
        <begin position="324"/>
        <end position="403"/>
    </location>
</feature>
<dbReference type="Proteomes" id="UP000001449">
    <property type="component" value="Chromosome 16"/>
</dbReference>
<feature type="compositionally biased region" description="Low complexity" evidence="1">
    <location>
        <begin position="569"/>
        <end position="585"/>
    </location>
</feature>
<feature type="compositionally biased region" description="Low complexity" evidence="1">
    <location>
        <begin position="324"/>
        <end position="347"/>
    </location>
</feature>
<dbReference type="PaxDb" id="35128-Thaps25095"/>
<reference evidence="3 4" key="2">
    <citation type="journal article" date="2008" name="Nature">
        <title>The Phaeodactylum genome reveals the evolutionary history of diatom genomes.</title>
        <authorList>
            <person name="Bowler C."/>
            <person name="Allen A.E."/>
            <person name="Badger J.H."/>
            <person name="Grimwood J."/>
            <person name="Jabbari K."/>
            <person name="Kuo A."/>
            <person name="Maheswari U."/>
            <person name="Martens C."/>
            <person name="Maumus F."/>
            <person name="Otillar R.P."/>
            <person name="Rayko E."/>
            <person name="Salamov A."/>
            <person name="Vandepoele K."/>
            <person name="Beszteri B."/>
            <person name="Gruber A."/>
            <person name="Heijde M."/>
            <person name="Katinka M."/>
            <person name="Mock T."/>
            <person name="Valentin K."/>
            <person name="Verret F."/>
            <person name="Berges J.A."/>
            <person name="Brownlee C."/>
            <person name="Cadoret J.P."/>
            <person name="Chiovitti A."/>
            <person name="Choi C.J."/>
            <person name="Coesel S."/>
            <person name="De Martino A."/>
            <person name="Detter J.C."/>
            <person name="Durkin C."/>
            <person name="Falciatore A."/>
            <person name="Fournet J."/>
            <person name="Haruta M."/>
            <person name="Huysman M.J."/>
            <person name="Jenkins B.D."/>
            <person name="Jiroutova K."/>
            <person name="Jorgensen R.E."/>
            <person name="Joubert Y."/>
            <person name="Kaplan A."/>
            <person name="Kroger N."/>
            <person name="Kroth P.G."/>
            <person name="La Roche J."/>
            <person name="Lindquist E."/>
            <person name="Lommer M."/>
            <person name="Martin-Jezequel V."/>
            <person name="Lopez P.J."/>
            <person name="Lucas S."/>
            <person name="Mangogna M."/>
            <person name="McGinnis K."/>
            <person name="Medlin L.K."/>
            <person name="Montsant A."/>
            <person name="Oudot-Le Secq M.P."/>
            <person name="Napoli C."/>
            <person name="Obornik M."/>
            <person name="Parker M.S."/>
            <person name="Petit J.L."/>
            <person name="Porcel B.M."/>
            <person name="Poulsen N."/>
            <person name="Robison M."/>
            <person name="Rychlewski L."/>
            <person name="Rynearson T.A."/>
            <person name="Schmutz J."/>
            <person name="Shapiro H."/>
            <person name="Siaut M."/>
            <person name="Stanley M."/>
            <person name="Sussman M.R."/>
            <person name="Taylor A.R."/>
            <person name="Vardi A."/>
            <person name="von Dassow P."/>
            <person name="Vyverman W."/>
            <person name="Willis A."/>
            <person name="Wyrwicz L.S."/>
            <person name="Rokhsar D.S."/>
            <person name="Weissenbach J."/>
            <person name="Armbrust E.V."/>
            <person name="Green B.R."/>
            <person name="Van de Peer Y."/>
            <person name="Grigoriev I.V."/>
        </authorList>
    </citation>
    <scope>NUCLEOTIDE SEQUENCE [LARGE SCALE GENOMIC DNA]</scope>
    <source>
        <strain evidence="3 4">CCMP1335</strain>
    </source>
</reference>
<dbReference type="RefSeq" id="XP_002296758.1">
    <property type="nucleotide sequence ID" value="XM_002296722.1"/>
</dbReference>
<reference evidence="3 4" key="1">
    <citation type="journal article" date="2004" name="Science">
        <title>The genome of the diatom Thalassiosira pseudonana: ecology, evolution, and metabolism.</title>
        <authorList>
            <person name="Armbrust E.V."/>
            <person name="Berges J.A."/>
            <person name="Bowler C."/>
            <person name="Green B.R."/>
            <person name="Martinez D."/>
            <person name="Putnam N.H."/>
            <person name="Zhou S."/>
            <person name="Allen A.E."/>
            <person name="Apt K.E."/>
            <person name="Bechner M."/>
            <person name="Brzezinski M.A."/>
            <person name="Chaal B.K."/>
            <person name="Chiovitti A."/>
            <person name="Davis A.K."/>
            <person name="Demarest M.S."/>
            <person name="Detter J.C."/>
            <person name="Glavina T."/>
            <person name="Goodstein D."/>
            <person name="Hadi M.Z."/>
            <person name="Hellsten U."/>
            <person name="Hildebrand M."/>
            <person name="Jenkins B.D."/>
            <person name="Jurka J."/>
            <person name="Kapitonov V.V."/>
            <person name="Kroger N."/>
            <person name="Lau W.W."/>
            <person name="Lane T.W."/>
            <person name="Larimer F.W."/>
            <person name="Lippmeier J.C."/>
            <person name="Lucas S."/>
            <person name="Medina M."/>
            <person name="Montsant A."/>
            <person name="Obornik M."/>
            <person name="Parker M.S."/>
            <person name="Palenik B."/>
            <person name="Pazour G.J."/>
            <person name="Richardson P.M."/>
            <person name="Rynearson T.A."/>
            <person name="Saito M.A."/>
            <person name="Schwartz D.C."/>
            <person name="Thamatrakoln K."/>
            <person name="Valentin K."/>
            <person name="Vardi A."/>
            <person name="Wilkerson F.P."/>
            <person name="Rokhsar D.S."/>
        </authorList>
    </citation>
    <scope>NUCLEOTIDE SEQUENCE [LARGE SCALE GENOMIC DNA]</scope>
    <source>
        <strain evidence="3 4">CCMP1335</strain>
    </source>
</reference>
<feature type="region of interest" description="Disordered" evidence="1">
    <location>
        <begin position="474"/>
        <end position="493"/>
    </location>
</feature>
<feature type="compositionally biased region" description="Low complexity" evidence="1">
    <location>
        <begin position="371"/>
        <end position="403"/>
    </location>
</feature>
<dbReference type="GeneID" id="7449960"/>
<evidence type="ECO:0000256" key="1">
    <source>
        <dbReference type="SAM" id="MobiDB-lite"/>
    </source>
</evidence>
<name>B8LCC2_THAPS</name>
<keyword evidence="2" id="KW-0732">Signal</keyword>
<proteinExistence type="predicted"/>
<sequence>MSTPTSSSRRTTITTTMILSIATSLSFVMSAMPSATSTSSPHAPAQTQHANYASEEDDLPPNFKRWRRTQTQSRTTDTGNNATDLLADCTLSQLLNYGAAAATNSGSSTNSSNCIPSNDFNNDAGLEVDLLPFWLEIGPVQINNNNSAAAASLSILRSTLEAYLNATLLLSQLNEGFDDGTEFGYVQLDDVEFVALVGVDLDEKNDMATNAERRQSTEQQQSITVSITGGTAFYLFGPGGIFFSSVPSRNQLLERVIALIEMGVDDDDGNATTNGGDGVVANEVGGTGEQLASIFQTMLYQNEGIDLFRTVQYVKVVERGDDVTTTTTTTTATSSTMVVSTGSSSAAEENAPVAAPMETQDVESPTDLSIANGSSGNNNGNAASPTTTATGGNNPPTTYPTTTKDVNKVLLGAEATSNNNQKDNKTIILASSITGLSLLLIGAALLVKRRHSTRFSKGPHDKKQDVSSEVMSDLYGDHDTSQDGDDLESQFGGLSRYDSLNRQYVVPKSSSGGRGDGRVSEIGAIVAKSSRRGEAKKPRGATNDKDVNGAESWSLPVSCNDSSPPRHLSSAVAVPTTTASPTTPTNNSGRPPRHNGATYSPRDSYLMDESVKDEEVGGANNVNHDDFDIAIHVTANNMGTTSSSDHEHRLGSNGVVVDEDTASSASSGLPFNIDPSYVISYHDNKTGEETKQSSCTELPKLDDEDEVFGHSILNNINQAAQRERSLTASDVNELKSNTSMEYSASDGVTHEDYVQNNLVTKLEAMRNVLQRYTSNVVSPSSLPQRQSKSSMSAPNLALHHPTGDDVNITVVSNESYRSNTNINDNTFPDLNRTDSWNEVLSEVPMINGLHNGWNSCIAACDPTTSLKEFLKENAWNDDNGDSDEYKNAMQSRPWNEKGGSVDNELNVSRELFGDKERGGVPRTISPTYSNQQSLLSDFDTNDWDFGDAEADANLLSEEDAFRVE</sequence>
<accession>B8LCC2</accession>
<dbReference type="KEGG" id="tps:THAPSDRAFT_25095"/>